<protein>
    <submittedName>
        <fullName evidence="2">Uncharacterized protein</fullName>
    </submittedName>
</protein>
<organism evidence="2 3">
    <name type="scientific">Tenebrio molitor</name>
    <name type="common">Yellow mealworm beetle</name>
    <dbReference type="NCBI Taxonomy" id="7067"/>
    <lineage>
        <taxon>Eukaryota</taxon>
        <taxon>Metazoa</taxon>
        <taxon>Ecdysozoa</taxon>
        <taxon>Arthropoda</taxon>
        <taxon>Hexapoda</taxon>
        <taxon>Insecta</taxon>
        <taxon>Pterygota</taxon>
        <taxon>Neoptera</taxon>
        <taxon>Endopterygota</taxon>
        <taxon>Coleoptera</taxon>
        <taxon>Polyphaga</taxon>
        <taxon>Cucujiformia</taxon>
        <taxon>Tenebrionidae</taxon>
        <taxon>Tenebrio</taxon>
    </lineage>
</organism>
<evidence type="ECO:0000313" key="3">
    <source>
        <dbReference type="Proteomes" id="UP000719412"/>
    </source>
</evidence>
<accession>A0A8J6LG68</accession>
<feature type="region of interest" description="Disordered" evidence="1">
    <location>
        <begin position="81"/>
        <end position="104"/>
    </location>
</feature>
<reference evidence="2" key="1">
    <citation type="journal article" date="2020" name="J Insects Food Feed">
        <title>The yellow mealworm (Tenebrio molitor) genome: a resource for the emerging insects as food and feed industry.</title>
        <authorList>
            <person name="Eriksson T."/>
            <person name="Andere A."/>
            <person name="Kelstrup H."/>
            <person name="Emery V."/>
            <person name="Picard C."/>
        </authorList>
    </citation>
    <scope>NUCLEOTIDE SEQUENCE</scope>
    <source>
        <strain evidence="2">Stoneville</strain>
        <tissue evidence="2">Whole head</tissue>
    </source>
</reference>
<evidence type="ECO:0000313" key="2">
    <source>
        <dbReference type="EMBL" id="KAH0811761.1"/>
    </source>
</evidence>
<keyword evidence="3" id="KW-1185">Reference proteome</keyword>
<gene>
    <name evidence="2" type="ORF">GEV33_011031</name>
</gene>
<reference evidence="2" key="2">
    <citation type="submission" date="2021-08" db="EMBL/GenBank/DDBJ databases">
        <authorList>
            <person name="Eriksson T."/>
        </authorList>
    </citation>
    <scope>NUCLEOTIDE SEQUENCE</scope>
    <source>
        <strain evidence="2">Stoneville</strain>
        <tissue evidence="2">Whole head</tissue>
    </source>
</reference>
<proteinExistence type="predicted"/>
<sequence length="716" mass="78494">MLTEKGHQDMFYGKESQRMATRSSSISTTKLIFQNDIVKNFSSLRLSSSLVEVAKTLLHEIMWTEKGHQEMFYGKESQRMATRPRPLAENGGGADSGGPHTYTREMTSVRGHLGHTQPTSIGSARSFLTREGRHFIPRSVGWDGKLKKLRRTRTETKTNQSLLSDLTGPQKFRIEFLIFREQVLSVSLCSIGVHIRGGRNGGLSSVLCGVNGSRKTSKRTGTAGVSSVPAGRDPIPLRAPPSLQIPPALARLLAVPGSVHTSRNNPYAEGSKTPNPRLEDHACILLAVSSVAAQAGRTRIPPLDKGELVHDLFGRAFLRKCLGSNRKHIEGGGHKFSNFARPSLYSGGFANYFETKLSLEGGICDHTLDVANGENICMTHREIYICGETPRQIATFLAVYNDLFQEKSPIKLSDRSTFVAVWDVALGCCVWWKLLKRALDGQTSAPFGHHVDLCVLGPFRVNRPVGTTIFVSNFPVDDGWRVYMTSGGRQRSGEPRAAACTFIKFKLPPLRNYPARRTKAKSASQCIKLTNGFAAPAPVAHLGGVKHRNKPANKNLVCIPDMPPLTYILSGGGGGGVSRRVSGGGVRASVPYVNRSWKLKTNKLSSADAHMEQQRLATSRGHLLIKRAPTPSTPATRRHRHDARTPLSIHPSEYYVDNPPRRCDAAGPTFWANTLTRGRQSGAANSIFCDALIFIYAELTINGCVINVIYSPRLTE</sequence>
<dbReference type="Proteomes" id="UP000719412">
    <property type="component" value="Unassembled WGS sequence"/>
</dbReference>
<dbReference type="AlphaFoldDB" id="A0A8J6LG68"/>
<name>A0A8J6LG68_TENMO</name>
<feature type="region of interest" description="Disordered" evidence="1">
    <location>
        <begin position="214"/>
        <end position="234"/>
    </location>
</feature>
<comment type="caution">
    <text evidence="2">The sequence shown here is derived from an EMBL/GenBank/DDBJ whole genome shotgun (WGS) entry which is preliminary data.</text>
</comment>
<dbReference type="EMBL" id="JABDTM020026573">
    <property type="protein sequence ID" value="KAH0811761.1"/>
    <property type="molecule type" value="Genomic_DNA"/>
</dbReference>
<evidence type="ECO:0000256" key="1">
    <source>
        <dbReference type="SAM" id="MobiDB-lite"/>
    </source>
</evidence>